<dbReference type="Proteomes" id="UP000625930">
    <property type="component" value="Unassembled WGS sequence"/>
</dbReference>
<reference evidence="2" key="2">
    <citation type="submission" date="2022-07" db="EMBL/GenBank/DDBJ databases">
        <authorList>
            <consortium name="Clinical and Environmental Microbiology Branch: Whole genome sequencing antimicrobial resistance pathogens in the healthcare setting"/>
        </authorList>
    </citation>
    <scope>NUCLEOTIDE SEQUENCE</scope>
    <source>
        <strain evidence="2">Stenotrophomonas_maltophilia_2021CK-00905</strain>
    </source>
</reference>
<dbReference type="RefSeq" id="WP_032961796.1">
    <property type="nucleotide sequence ID" value="NZ_AP021908.1"/>
</dbReference>
<evidence type="ECO:0000256" key="1">
    <source>
        <dbReference type="SAM" id="Phobius"/>
    </source>
</evidence>
<protein>
    <recommendedName>
        <fullName evidence="5">Transmembrane protein</fullName>
    </recommendedName>
</protein>
<evidence type="ECO:0000313" key="4">
    <source>
        <dbReference type="Proteomes" id="UP000625930"/>
    </source>
</evidence>
<gene>
    <name evidence="3" type="ORF">I5U67_01495</name>
    <name evidence="2" type="ORF">QEK83_001294</name>
</gene>
<keyword evidence="1" id="KW-1133">Transmembrane helix</keyword>
<keyword evidence="1" id="KW-0472">Membrane</keyword>
<feature type="transmembrane region" description="Helical" evidence="1">
    <location>
        <begin position="80"/>
        <end position="103"/>
    </location>
</feature>
<name>A0A6B8JFC8_STEMA</name>
<organism evidence="3 4">
    <name type="scientific">Stenotrophomonas maltophilia</name>
    <name type="common">Pseudomonas maltophilia</name>
    <name type="synonym">Xanthomonas maltophilia</name>
    <dbReference type="NCBI Taxonomy" id="40324"/>
    <lineage>
        <taxon>Bacteria</taxon>
        <taxon>Pseudomonadati</taxon>
        <taxon>Pseudomonadota</taxon>
        <taxon>Gammaproteobacteria</taxon>
        <taxon>Lysobacterales</taxon>
        <taxon>Lysobacteraceae</taxon>
        <taxon>Stenotrophomonas</taxon>
        <taxon>Stenotrophomonas maltophilia group</taxon>
    </lineage>
</organism>
<evidence type="ECO:0008006" key="5">
    <source>
        <dbReference type="Google" id="ProtNLM"/>
    </source>
</evidence>
<comment type="caution">
    <text evidence="3">The sequence shown here is derived from an EMBL/GenBank/DDBJ whole genome shotgun (WGS) entry which is preliminary data.</text>
</comment>
<evidence type="ECO:0000313" key="2">
    <source>
        <dbReference type="EMBL" id="EKT4440660.1"/>
    </source>
</evidence>
<dbReference type="AlphaFoldDB" id="A0A6B8JFC8"/>
<accession>A0A6B8JFC8</accession>
<dbReference type="Proteomes" id="UP001214521">
    <property type="component" value="Unassembled WGS sequence"/>
</dbReference>
<keyword evidence="1" id="KW-0812">Transmembrane</keyword>
<dbReference type="EMBL" id="JADUNP010000002">
    <property type="protein sequence ID" value="MBH1650851.1"/>
    <property type="molecule type" value="Genomic_DNA"/>
</dbReference>
<reference evidence="3" key="1">
    <citation type="submission" date="2020-11" db="EMBL/GenBank/DDBJ databases">
        <title>Enhanced detection system for hospital associated transmission using whole genome sequencing surveillance.</title>
        <authorList>
            <person name="Harrison L.H."/>
            <person name="Van Tyne D."/>
            <person name="Marsh J.W."/>
            <person name="Griffith M.P."/>
            <person name="Snyder D.J."/>
            <person name="Cooper V.S."/>
            <person name="Mustapha M."/>
        </authorList>
    </citation>
    <scope>NUCLEOTIDE SEQUENCE</scope>
    <source>
        <strain evidence="3">STEN00091</strain>
    </source>
</reference>
<dbReference type="EMBL" id="ABLOMU010000009">
    <property type="protein sequence ID" value="EKT4440660.1"/>
    <property type="molecule type" value="Genomic_DNA"/>
</dbReference>
<evidence type="ECO:0000313" key="3">
    <source>
        <dbReference type="EMBL" id="MBH1650851.1"/>
    </source>
</evidence>
<sequence length="109" mass="11947">MYARRYTIRTATAITVLALVLAGLPAAYFQTGVRSAEELRSWNEQIIENDASPQVLVDEAVRTFDAATNDLISNRNSRNLFLQLALGIPALAWIGAGVVLWVIKDGTEV</sequence>
<proteinExistence type="predicted"/>